<organism evidence="1 2">
    <name type="scientific">Saccharopolyspora halophila</name>
    <dbReference type="NCBI Taxonomy" id="405551"/>
    <lineage>
        <taxon>Bacteria</taxon>
        <taxon>Bacillati</taxon>
        <taxon>Actinomycetota</taxon>
        <taxon>Actinomycetes</taxon>
        <taxon>Pseudonocardiales</taxon>
        <taxon>Pseudonocardiaceae</taxon>
        <taxon>Saccharopolyspora</taxon>
    </lineage>
</organism>
<protein>
    <recommendedName>
        <fullName evidence="3">DUF3039 domain-containing protein</fullName>
    </recommendedName>
</protein>
<proteinExistence type="predicted"/>
<reference evidence="1 2" key="1">
    <citation type="journal article" date="2019" name="Int. J. Syst. Evol. Microbiol.">
        <title>The Global Catalogue of Microorganisms (GCM) 10K type strain sequencing project: providing services to taxonomists for standard genome sequencing and annotation.</title>
        <authorList>
            <consortium name="The Broad Institute Genomics Platform"/>
            <consortium name="The Broad Institute Genome Sequencing Center for Infectious Disease"/>
            <person name="Wu L."/>
            <person name="Ma J."/>
        </authorList>
    </citation>
    <scope>NUCLEOTIDE SEQUENCE [LARGE SCALE GENOMIC DNA]</scope>
    <source>
        <strain evidence="1 2">JCM 16221</strain>
    </source>
</reference>
<name>A0ABN3G0A3_9PSEU</name>
<keyword evidence="2" id="KW-1185">Reference proteome</keyword>
<dbReference type="EMBL" id="BAAARA010000004">
    <property type="protein sequence ID" value="GAA2341437.1"/>
    <property type="molecule type" value="Genomic_DNA"/>
</dbReference>
<dbReference type="Proteomes" id="UP001501218">
    <property type="component" value="Unassembled WGS sequence"/>
</dbReference>
<sequence length="73" mass="8266">MTIARAARHFWLPVTNENERGGVRHAFRGPRWDGRPADSAVCGEQVALARPSELDWIHFPSCGDCYEILKSEQ</sequence>
<evidence type="ECO:0000313" key="2">
    <source>
        <dbReference type="Proteomes" id="UP001501218"/>
    </source>
</evidence>
<comment type="caution">
    <text evidence="1">The sequence shown here is derived from an EMBL/GenBank/DDBJ whole genome shotgun (WGS) entry which is preliminary data.</text>
</comment>
<evidence type="ECO:0000313" key="1">
    <source>
        <dbReference type="EMBL" id="GAA2341437.1"/>
    </source>
</evidence>
<dbReference type="RefSeq" id="WP_344128601.1">
    <property type="nucleotide sequence ID" value="NZ_BAAARA010000004.1"/>
</dbReference>
<accession>A0ABN3G0A3</accession>
<evidence type="ECO:0008006" key="3">
    <source>
        <dbReference type="Google" id="ProtNLM"/>
    </source>
</evidence>
<gene>
    <name evidence="1" type="ORF">GCM10009854_17370</name>
</gene>